<organism evidence="5 6">
    <name type="scientific">Hymenobacter cavernae</name>
    <dbReference type="NCBI Taxonomy" id="2044852"/>
    <lineage>
        <taxon>Bacteria</taxon>
        <taxon>Pseudomonadati</taxon>
        <taxon>Bacteroidota</taxon>
        <taxon>Cytophagia</taxon>
        <taxon>Cytophagales</taxon>
        <taxon>Hymenobacteraceae</taxon>
        <taxon>Hymenobacter</taxon>
    </lineage>
</organism>
<keyword evidence="2 4" id="KW-0547">Nucleotide-binding</keyword>
<dbReference type="InterPro" id="IPR037171">
    <property type="entry name" value="NagB/RpiA_transferase-like"/>
</dbReference>
<dbReference type="Proteomes" id="UP000632273">
    <property type="component" value="Unassembled WGS sequence"/>
</dbReference>
<comment type="similarity">
    <text evidence="1 4">Belongs to the 5-formyltetrahydrofolate cyclo-ligase family.</text>
</comment>
<keyword evidence="3 4" id="KW-0067">ATP-binding</keyword>
<reference evidence="6" key="1">
    <citation type="journal article" date="2019" name="Int. J. Syst. Evol. Microbiol.">
        <title>The Global Catalogue of Microorganisms (GCM) 10K type strain sequencing project: providing services to taxonomists for standard genome sequencing and annotation.</title>
        <authorList>
            <consortium name="The Broad Institute Genomics Platform"/>
            <consortium name="The Broad Institute Genome Sequencing Center for Infectious Disease"/>
            <person name="Wu L."/>
            <person name="Ma J."/>
        </authorList>
    </citation>
    <scope>NUCLEOTIDE SEQUENCE [LARGE SCALE GENOMIC DNA]</scope>
    <source>
        <strain evidence="6">CGMCC 1.15197</strain>
    </source>
</reference>
<evidence type="ECO:0000313" key="5">
    <source>
        <dbReference type="EMBL" id="GGF01125.1"/>
    </source>
</evidence>
<dbReference type="RefSeq" id="WP_188811648.1">
    <property type="nucleotide sequence ID" value="NZ_BMHT01000002.1"/>
</dbReference>
<evidence type="ECO:0000256" key="1">
    <source>
        <dbReference type="ARBA" id="ARBA00010638"/>
    </source>
</evidence>
<sequence length="197" mass="22704">MRKADLRRQMLARRRALAAEELASRSKLLCEQLFRHFEVTKWQWLHLFLPVTSQNEPDTWLIIQRVWREQLPMQLAVPVVQPDTVSLRHYHLTPATPLAENRWHIPEPVGATEVAPAAFDAVLLPLLAFDELGHRVGYGKGFYDRFLLECRPKALRVGLSLEPPVERIVDAWAGDMPLHACITPERVWRFGSTDLTT</sequence>
<dbReference type="PANTHER" id="PTHR23407:SF1">
    <property type="entry name" value="5-FORMYLTETRAHYDROFOLATE CYCLO-LIGASE"/>
    <property type="match status" value="1"/>
</dbReference>
<evidence type="ECO:0000256" key="4">
    <source>
        <dbReference type="RuleBase" id="RU361279"/>
    </source>
</evidence>
<dbReference type="InterPro" id="IPR024185">
    <property type="entry name" value="FTHF_cligase-like_sf"/>
</dbReference>
<dbReference type="PIRSF" id="PIRSF006806">
    <property type="entry name" value="FTHF_cligase"/>
    <property type="match status" value="1"/>
</dbReference>
<gene>
    <name evidence="5" type="ORF">GCM10011383_09950</name>
</gene>
<comment type="caution">
    <text evidence="5">The sequence shown here is derived from an EMBL/GenBank/DDBJ whole genome shotgun (WGS) entry which is preliminary data.</text>
</comment>
<keyword evidence="4" id="KW-0479">Metal-binding</keyword>
<dbReference type="EC" id="6.3.3.2" evidence="4"/>
<dbReference type="Pfam" id="PF01812">
    <property type="entry name" value="5-FTHF_cyc-lig"/>
    <property type="match status" value="1"/>
</dbReference>
<protein>
    <recommendedName>
        <fullName evidence="4">5-formyltetrahydrofolate cyclo-ligase</fullName>
        <ecNumber evidence="4">6.3.3.2</ecNumber>
    </recommendedName>
</protein>
<comment type="cofactor">
    <cofactor evidence="4">
        <name>Mg(2+)</name>
        <dbReference type="ChEBI" id="CHEBI:18420"/>
    </cofactor>
</comment>
<proteinExistence type="inferred from homology"/>
<evidence type="ECO:0000256" key="2">
    <source>
        <dbReference type="ARBA" id="ARBA00022741"/>
    </source>
</evidence>
<keyword evidence="6" id="KW-1185">Reference proteome</keyword>
<dbReference type="EMBL" id="BMHT01000002">
    <property type="protein sequence ID" value="GGF01125.1"/>
    <property type="molecule type" value="Genomic_DNA"/>
</dbReference>
<dbReference type="NCBIfam" id="TIGR02727">
    <property type="entry name" value="MTHFS_bact"/>
    <property type="match status" value="1"/>
</dbReference>
<evidence type="ECO:0000313" key="6">
    <source>
        <dbReference type="Proteomes" id="UP000632273"/>
    </source>
</evidence>
<name>A0ABQ1TU43_9BACT</name>
<comment type="catalytic activity">
    <reaction evidence="4">
        <text>(6S)-5-formyl-5,6,7,8-tetrahydrofolate + ATP = (6R)-5,10-methenyltetrahydrofolate + ADP + phosphate</text>
        <dbReference type="Rhea" id="RHEA:10488"/>
        <dbReference type="ChEBI" id="CHEBI:30616"/>
        <dbReference type="ChEBI" id="CHEBI:43474"/>
        <dbReference type="ChEBI" id="CHEBI:57455"/>
        <dbReference type="ChEBI" id="CHEBI:57457"/>
        <dbReference type="ChEBI" id="CHEBI:456216"/>
        <dbReference type="EC" id="6.3.3.2"/>
    </reaction>
</comment>
<dbReference type="Gene3D" id="3.40.50.10420">
    <property type="entry name" value="NagB/RpiA/CoA transferase-like"/>
    <property type="match status" value="1"/>
</dbReference>
<dbReference type="SUPFAM" id="SSF100950">
    <property type="entry name" value="NagB/RpiA/CoA transferase-like"/>
    <property type="match status" value="1"/>
</dbReference>
<dbReference type="PANTHER" id="PTHR23407">
    <property type="entry name" value="ATPASE INHIBITOR/5-FORMYLTETRAHYDROFOLATE CYCLO-LIGASE"/>
    <property type="match status" value="1"/>
</dbReference>
<evidence type="ECO:0000256" key="3">
    <source>
        <dbReference type="ARBA" id="ARBA00022840"/>
    </source>
</evidence>
<dbReference type="InterPro" id="IPR002698">
    <property type="entry name" value="FTHF_cligase"/>
</dbReference>
<accession>A0ABQ1TU43</accession>
<keyword evidence="4" id="KW-0460">Magnesium</keyword>